<dbReference type="InterPro" id="IPR059117">
    <property type="entry name" value="APS_kinase_dom"/>
</dbReference>
<keyword evidence="1 3" id="KW-0808">Transferase</keyword>
<dbReference type="GO" id="GO:0004781">
    <property type="term" value="F:sulfate adenylyltransferase (ATP) activity"/>
    <property type="evidence" value="ECO:0007669"/>
    <property type="project" value="TreeGrafter"/>
</dbReference>
<dbReference type="SUPFAM" id="SSF52540">
    <property type="entry name" value="P-loop containing nucleoside triphosphate hydrolases"/>
    <property type="match status" value="1"/>
</dbReference>
<dbReference type="HOGENOM" id="CLU_195146_0_0_7"/>
<gene>
    <name evidence="3" type="primary">cysC</name>
    <name evidence="3" type="ordered locus">HRM2_25200</name>
</gene>
<evidence type="ECO:0000256" key="1">
    <source>
        <dbReference type="ARBA" id="ARBA00022679"/>
    </source>
</evidence>
<dbReference type="Pfam" id="PF01583">
    <property type="entry name" value="APS_kinase"/>
    <property type="match status" value="1"/>
</dbReference>
<dbReference type="GO" id="GO:0019379">
    <property type="term" value="P:sulfate assimilation, phosphoadenylyl sulfate reduction by phosphoadenylyl-sulfate reductase (thioredoxin)"/>
    <property type="evidence" value="ECO:0007669"/>
    <property type="project" value="TreeGrafter"/>
</dbReference>
<dbReference type="PANTHER" id="PTHR42700:SF1">
    <property type="entry name" value="SULFATE ADENYLYLTRANSFERASE"/>
    <property type="match status" value="1"/>
</dbReference>
<keyword evidence="4" id="KW-1185">Reference proteome</keyword>
<dbReference type="AlphaFoldDB" id="C0QGW5"/>
<protein>
    <submittedName>
        <fullName evidence="3">CysC</fullName>
        <ecNumber evidence="3">2.7.1.25</ecNumber>
    </submittedName>
</protein>
<dbReference type="PANTHER" id="PTHR42700">
    <property type="entry name" value="SULFATE ADENYLYLTRANSFERASE"/>
    <property type="match status" value="1"/>
</dbReference>
<evidence type="ECO:0000313" key="3">
    <source>
        <dbReference type="EMBL" id="ACN15614.1"/>
    </source>
</evidence>
<reference evidence="3 4" key="1">
    <citation type="journal article" date="2009" name="Environ. Microbiol.">
        <title>Genome sequence of Desulfobacterium autotrophicum HRM2, a marine sulfate reducer oxidizing organic carbon completely to carbon dioxide.</title>
        <authorList>
            <person name="Strittmatter A.W."/>
            <person name="Liesegang H."/>
            <person name="Rabus R."/>
            <person name="Decker I."/>
            <person name="Amann J."/>
            <person name="Andres S."/>
            <person name="Henne A."/>
            <person name="Fricke W.F."/>
            <person name="Martinez-Arias R."/>
            <person name="Bartels D."/>
            <person name="Goesmann A."/>
            <person name="Krause L."/>
            <person name="Puehler A."/>
            <person name="Klenk H.P."/>
            <person name="Richter M."/>
            <person name="Schuler M."/>
            <person name="Gloeckner F.O."/>
            <person name="Meyerdierks A."/>
            <person name="Gottschalk G."/>
            <person name="Amann R."/>
        </authorList>
    </citation>
    <scope>NUCLEOTIDE SEQUENCE [LARGE SCALE GENOMIC DNA]</scope>
    <source>
        <strain evidence="4">ATCC 43914 / DSM 3382 / HRM2</strain>
    </source>
</reference>
<feature type="domain" description="APS kinase" evidence="2">
    <location>
        <begin position="13"/>
        <end position="58"/>
    </location>
</feature>
<dbReference type="EMBL" id="CP001087">
    <property type="protein sequence ID" value="ACN15614.1"/>
    <property type="molecule type" value="Genomic_DNA"/>
</dbReference>
<dbReference type="GO" id="GO:0004020">
    <property type="term" value="F:adenylylsulfate kinase activity"/>
    <property type="evidence" value="ECO:0007669"/>
    <property type="project" value="UniProtKB-EC"/>
</dbReference>
<dbReference type="InterPro" id="IPR027417">
    <property type="entry name" value="P-loop_NTPase"/>
</dbReference>
<dbReference type="GO" id="GO:0010134">
    <property type="term" value="P:sulfate assimilation via adenylyl sulfate reduction"/>
    <property type="evidence" value="ECO:0007669"/>
    <property type="project" value="TreeGrafter"/>
</dbReference>
<dbReference type="Gene3D" id="3.40.50.300">
    <property type="entry name" value="P-loop containing nucleotide triphosphate hydrolases"/>
    <property type="match status" value="1"/>
</dbReference>
<dbReference type="InterPro" id="IPR050512">
    <property type="entry name" value="Sulf_AdTrans/APS_kinase"/>
</dbReference>
<dbReference type="STRING" id="177437.HRM2_25200"/>
<evidence type="ECO:0000259" key="2">
    <source>
        <dbReference type="Pfam" id="PF01583"/>
    </source>
</evidence>
<dbReference type="eggNOG" id="COG0529">
    <property type="taxonomic scope" value="Bacteria"/>
</dbReference>
<name>C0QGW5_DESAH</name>
<sequence>MAAEITKNRGIAICAPIAECEKRDRKGMYAKARAGLLKGFTGVDDPYEDPINPELRIDTTNLTPEEAAQEVMLYISQKGFI</sequence>
<organism evidence="3 4">
    <name type="scientific">Desulforapulum autotrophicum (strain ATCC 43914 / DSM 3382 / VKM B-1955 / HRM2)</name>
    <name type="common">Desulfobacterium autotrophicum</name>
    <dbReference type="NCBI Taxonomy" id="177437"/>
    <lineage>
        <taxon>Bacteria</taxon>
        <taxon>Pseudomonadati</taxon>
        <taxon>Thermodesulfobacteriota</taxon>
        <taxon>Desulfobacteria</taxon>
        <taxon>Desulfobacterales</taxon>
        <taxon>Desulfobacteraceae</taxon>
        <taxon>Desulforapulum</taxon>
    </lineage>
</organism>
<accession>C0QGW5</accession>
<evidence type="ECO:0000313" key="4">
    <source>
        <dbReference type="Proteomes" id="UP000000442"/>
    </source>
</evidence>
<dbReference type="GO" id="GO:0005737">
    <property type="term" value="C:cytoplasm"/>
    <property type="evidence" value="ECO:0007669"/>
    <property type="project" value="TreeGrafter"/>
</dbReference>
<proteinExistence type="predicted"/>
<dbReference type="KEGG" id="dat:HRM2_25200"/>
<dbReference type="EC" id="2.7.1.25" evidence="3"/>
<dbReference type="Proteomes" id="UP000000442">
    <property type="component" value="Chromosome"/>
</dbReference>